<organism evidence="7 8">
    <name type="scientific">Lentibacillus cibarius</name>
    <dbReference type="NCBI Taxonomy" id="2583219"/>
    <lineage>
        <taxon>Bacteria</taxon>
        <taxon>Bacillati</taxon>
        <taxon>Bacillota</taxon>
        <taxon>Bacilli</taxon>
        <taxon>Bacillales</taxon>
        <taxon>Bacillaceae</taxon>
        <taxon>Lentibacillus</taxon>
    </lineage>
</organism>
<proteinExistence type="predicted"/>
<evidence type="ECO:0000259" key="6">
    <source>
        <dbReference type="PROSITE" id="PS51194"/>
    </source>
</evidence>
<dbReference type="GO" id="GO:0004386">
    <property type="term" value="F:helicase activity"/>
    <property type="evidence" value="ECO:0007669"/>
    <property type="project" value="UniProtKB-KW"/>
</dbReference>
<dbReference type="SMART" id="SM00487">
    <property type="entry name" value="DEXDc"/>
    <property type="match status" value="1"/>
</dbReference>
<dbReference type="GO" id="GO:0005524">
    <property type="term" value="F:ATP binding"/>
    <property type="evidence" value="ECO:0007669"/>
    <property type="project" value="UniProtKB-KW"/>
</dbReference>
<gene>
    <name evidence="7" type="ORF">FFL34_00715</name>
</gene>
<dbReference type="InterPro" id="IPR049730">
    <property type="entry name" value="SNF2/RAD54-like_C"/>
</dbReference>
<dbReference type="InterPro" id="IPR038718">
    <property type="entry name" value="SNF2-like_sf"/>
</dbReference>
<feature type="domain" description="Helicase ATP-binding" evidence="5">
    <location>
        <begin position="71"/>
        <end position="225"/>
    </location>
</feature>
<dbReference type="RefSeq" id="WP_138600450.1">
    <property type="nucleotide sequence ID" value="NZ_VCIA01000001.1"/>
</dbReference>
<dbReference type="InterPro" id="IPR000330">
    <property type="entry name" value="SNF2_N"/>
</dbReference>
<keyword evidence="2" id="KW-0378">Hydrolase</keyword>
<keyword evidence="3 7" id="KW-0347">Helicase</keyword>
<name>A0A5S3QK47_9BACI</name>
<sequence>MNQIDLKRDKDFIHGLETRLNQEGPFAAWDLFQMNYHAAQTTMSPSFNGLKALEYLPHMEFMDHQLSSAKQVLEDMNGRAILADEVGLGKTIEAGLILKEYMLRGLVKKALIIVPASLVNQWAKELNEKFFIPAVTFRKTYPWDQYDVIITSMDTAKRSPHREQILEQDYDFLLVDEAHKLKNHKTKNYAFVKSLKKKYCLLLTATPVQNRLVEIFNLVSILKPGHLGDYDSFLKQYGKDRKKLGQDGYLKQLIQKVMIRNTRQTATFDHIKRNIETVWIDFTDEEHSVYSELENMTETLPAFSKITLLRELCSSREACYLSLKKMMTEDQTKEQWIKPVTEAIEQLPQHTKAAKVVELINKTGGEKVIVFTEYRATQFYLQWYLKENGITSVPYRGGFNKGKKDWMKQLFENHAQVLIATEAGGEGINLQFCNHLINYDLPWNPMRLEQRIGRIHRYGQKRDVHIYNVAVRDTVEEHIMTLLYEKINLFEQVIGNLDSILAELNISDIESEIQSIFSESASAGEAKIKLNNLSSVIKMTHDETMQEEQHYGN</sequence>
<evidence type="ECO:0000313" key="7">
    <source>
        <dbReference type="EMBL" id="TMN20796.1"/>
    </source>
</evidence>
<feature type="domain" description="Helicase C-terminal" evidence="6">
    <location>
        <begin position="355"/>
        <end position="505"/>
    </location>
</feature>
<protein>
    <submittedName>
        <fullName evidence="7">ATP-dependent helicase</fullName>
    </submittedName>
</protein>
<dbReference type="EMBL" id="VCIA01000001">
    <property type="protein sequence ID" value="TMN20796.1"/>
    <property type="molecule type" value="Genomic_DNA"/>
</dbReference>
<dbReference type="GO" id="GO:0016787">
    <property type="term" value="F:hydrolase activity"/>
    <property type="evidence" value="ECO:0007669"/>
    <property type="project" value="UniProtKB-KW"/>
</dbReference>
<dbReference type="InterPro" id="IPR001650">
    <property type="entry name" value="Helicase_C-like"/>
</dbReference>
<dbReference type="CDD" id="cd18011">
    <property type="entry name" value="DEXDc_RapA"/>
    <property type="match status" value="1"/>
</dbReference>
<dbReference type="SMART" id="SM00490">
    <property type="entry name" value="HELICc"/>
    <property type="match status" value="1"/>
</dbReference>
<evidence type="ECO:0000259" key="5">
    <source>
        <dbReference type="PROSITE" id="PS51192"/>
    </source>
</evidence>
<dbReference type="CDD" id="cd18793">
    <property type="entry name" value="SF2_C_SNF"/>
    <property type="match status" value="1"/>
</dbReference>
<dbReference type="Gene3D" id="3.40.50.10810">
    <property type="entry name" value="Tandem AAA-ATPase domain"/>
    <property type="match status" value="1"/>
</dbReference>
<dbReference type="Proteomes" id="UP000306980">
    <property type="component" value="Unassembled WGS sequence"/>
</dbReference>
<evidence type="ECO:0000256" key="3">
    <source>
        <dbReference type="ARBA" id="ARBA00022806"/>
    </source>
</evidence>
<keyword evidence="4" id="KW-0067">ATP-binding</keyword>
<dbReference type="AlphaFoldDB" id="A0A5S3QK47"/>
<dbReference type="PANTHER" id="PTHR10799">
    <property type="entry name" value="SNF2/RAD54 HELICASE FAMILY"/>
    <property type="match status" value="1"/>
</dbReference>
<evidence type="ECO:0000256" key="2">
    <source>
        <dbReference type="ARBA" id="ARBA00022801"/>
    </source>
</evidence>
<evidence type="ECO:0000256" key="4">
    <source>
        <dbReference type="ARBA" id="ARBA00022840"/>
    </source>
</evidence>
<dbReference type="SUPFAM" id="SSF52540">
    <property type="entry name" value="P-loop containing nucleoside triphosphate hydrolases"/>
    <property type="match status" value="2"/>
</dbReference>
<evidence type="ECO:0000256" key="1">
    <source>
        <dbReference type="ARBA" id="ARBA00022741"/>
    </source>
</evidence>
<accession>A0A5S3QK47</accession>
<dbReference type="InterPro" id="IPR014001">
    <property type="entry name" value="Helicase_ATP-bd"/>
</dbReference>
<keyword evidence="1" id="KW-0547">Nucleotide-binding</keyword>
<dbReference type="Pfam" id="PF00271">
    <property type="entry name" value="Helicase_C"/>
    <property type="match status" value="1"/>
</dbReference>
<evidence type="ECO:0000313" key="8">
    <source>
        <dbReference type="Proteomes" id="UP000306980"/>
    </source>
</evidence>
<dbReference type="InterPro" id="IPR027417">
    <property type="entry name" value="P-loop_NTPase"/>
</dbReference>
<dbReference type="Pfam" id="PF00176">
    <property type="entry name" value="SNF2-rel_dom"/>
    <property type="match status" value="1"/>
</dbReference>
<comment type="caution">
    <text evidence="7">The sequence shown here is derived from an EMBL/GenBank/DDBJ whole genome shotgun (WGS) entry which is preliminary data.</text>
</comment>
<dbReference type="Gene3D" id="3.40.50.300">
    <property type="entry name" value="P-loop containing nucleotide triphosphate hydrolases"/>
    <property type="match status" value="1"/>
</dbReference>
<reference evidence="7 8" key="1">
    <citation type="submission" date="2019-05" db="EMBL/GenBank/DDBJ databases">
        <title>Genomic analysis of Lentibacillus sp. NKC220-2.</title>
        <authorList>
            <person name="Oh Y.J."/>
        </authorList>
    </citation>
    <scope>NUCLEOTIDE SEQUENCE [LARGE SCALE GENOMIC DNA]</scope>
    <source>
        <strain evidence="7 8">NKC220-2</strain>
    </source>
</reference>
<dbReference type="PROSITE" id="PS51194">
    <property type="entry name" value="HELICASE_CTER"/>
    <property type="match status" value="1"/>
</dbReference>
<dbReference type="PROSITE" id="PS51192">
    <property type="entry name" value="HELICASE_ATP_BIND_1"/>
    <property type="match status" value="1"/>
</dbReference>
<dbReference type="OrthoDB" id="9814088at2"/>
<dbReference type="InterPro" id="IPR057342">
    <property type="entry name" value="DEXDc_RapA"/>
</dbReference>